<gene>
    <name evidence="1" type="ORF">SAMN05216174_103302</name>
</gene>
<sequence length="734" mass="80919">MTGPFTEAGVVLVDPDPTVVVLPATSVRPGVSPEGLPRFGDDIWQLAFLIGKDTTTSSALRWDKFPAVFRDNFKRLAWAVINIDTPEAILARPGSTSRARLRGSSLTHTVKAWKAFAAWLITRRITRLSDVTASTLADYAVSLREAKRTRNYSARQLLALTRIWAYAPYMLPGDRLPMPPWDEHGVDDYLGAPQGSRGRNRRVPIHPATMSPLLVWAIRFVTDLAPDILAAREESIRLLANVPQVRSPGEDAVLTAYFEHLRTTGQPLPGTTWFGARGRLLADRPHNAGTAISGRYIAATLGISAPAVTAAIDRLRPRLRELPISSRSDLDVELTARLGDRPWMRGIDFDQAPMLVMHLSTACLIVIAYLSGMRPEEVLHLRQGCCAPTESSEDGIVRYHVTGLHFKGVNDDEGNSAPAGELRDQPWTVIAPVAAAITVLERLTEPGGLLFPVAIDGHGARSGGVTAWRGAGLTTRTAAFRVGRFIAFANELARDHARDHELVPEDPAGPISLSRFRQTIGWFVNRLPGGRVALGIQYGHLQLTMSEAYGSRAGMDMMEILDLERARTLVDTLGQAAERLRQGEHVSGPAADRYAAGASEFTATYQGGHLTERQHKALLGNHRLRVFDHDEALLACNHNPLTALCDPDRATPGRSTATPSFDRCNTACVNVARTDTHIDRVRREVEHLQDEIDTGLDPHPIRERHRQRRLTLLRIIDQHERGRPDPHDRPEPAQ</sequence>
<name>A0A1G6NCS3_9PSEU</name>
<evidence type="ECO:0008006" key="3">
    <source>
        <dbReference type="Google" id="ProtNLM"/>
    </source>
</evidence>
<reference evidence="2" key="1">
    <citation type="submission" date="2016-10" db="EMBL/GenBank/DDBJ databases">
        <authorList>
            <person name="Varghese N."/>
            <person name="Submissions S."/>
        </authorList>
    </citation>
    <scope>NUCLEOTIDE SEQUENCE [LARGE SCALE GENOMIC DNA]</scope>
    <source>
        <strain evidence="2">IBRC-M 10403</strain>
    </source>
</reference>
<organism evidence="1 2">
    <name type="scientific">Actinokineospora iranica</name>
    <dbReference type="NCBI Taxonomy" id="1271860"/>
    <lineage>
        <taxon>Bacteria</taxon>
        <taxon>Bacillati</taxon>
        <taxon>Actinomycetota</taxon>
        <taxon>Actinomycetes</taxon>
        <taxon>Pseudonocardiales</taxon>
        <taxon>Pseudonocardiaceae</taxon>
        <taxon>Actinokineospora</taxon>
    </lineage>
</organism>
<dbReference type="AlphaFoldDB" id="A0A1G6NCS3"/>
<dbReference type="STRING" id="1271860.SAMN05216174_103302"/>
<protein>
    <recommendedName>
        <fullName evidence="3">Integrase</fullName>
    </recommendedName>
</protein>
<dbReference type="EMBL" id="FMZZ01000003">
    <property type="protein sequence ID" value="SDC65633.1"/>
    <property type="molecule type" value="Genomic_DNA"/>
</dbReference>
<evidence type="ECO:0000313" key="1">
    <source>
        <dbReference type="EMBL" id="SDC65633.1"/>
    </source>
</evidence>
<evidence type="ECO:0000313" key="2">
    <source>
        <dbReference type="Proteomes" id="UP000199501"/>
    </source>
</evidence>
<dbReference type="RefSeq" id="WP_139190577.1">
    <property type="nucleotide sequence ID" value="NZ_FMZZ01000003.1"/>
</dbReference>
<accession>A0A1G6NCS3</accession>
<keyword evidence="2" id="KW-1185">Reference proteome</keyword>
<dbReference type="Proteomes" id="UP000199501">
    <property type="component" value="Unassembled WGS sequence"/>
</dbReference>
<proteinExistence type="predicted"/>
<dbReference type="OrthoDB" id="8776710at2"/>